<dbReference type="InterPro" id="IPR045340">
    <property type="entry name" value="DUF6533"/>
</dbReference>
<evidence type="ECO:0000313" key="4">
    <source>
        <dbReference type="Proteomes" id="UP000054477"/>
    </source>
</evidence>
<protein>
    <recommendedName>
        <fullName evidence="2">DUF6533 domain-containing protein</fullName>
    </recommendedName>
</protein>
<feature type="transmembrane region" description="Helical" evidence="1">
    <location>
        <begin position="172"/>
        <end position="191"/>
    </location>
</feature>
<gene>
    <name evidence="3" type="ORF">K443DRAFT_132622</name>
</gene>
<feature type="domain" description="DUF6533" evidence="2">
    <location>
        <begin position="37"/>
        <end position="81"/>
    </location>
</feature>
<proteinExistence type="predicted"/>
<name>A0A0C9WQK6_9AGAR</name>
<reference evidence="3 4" key="1">
    <citation type="submission" date="2014-04" db="EMBL/GenBank/DDBJ databases">
        <authorList>
            <consortium name="DOE Joint Genome Institute"/>
            <person name="Kuo A."/>
            <person name="Kohler A."/>
            <person name="Nagy L.G."/>
            <person name="Floudas D."/>
            <person name="Copeland A."/>
            <person name="Barry K.W."/>
            <person name="Cichocki N."/>
            <person name="Veneault-Fourrey C."/>
            <person name="LaButti K."/>
            <person name="Lindquist E.A."/>
            <person name="Lipzen A."/>
            <person name="Lundell T."/>
            <person name="Morin E."/>
            <person name="Murat C."/>
            <person name="Sun H."/>
            <person name="Tunlid A."/>
            <person name="Henrissat B."/>
            <person name="Grigoriev I.V."/>
            <person name="Hibbett D.S."/>
            <person name="Martin F."/>
            <person name="Nordberg H.P."/>
            <person name="Cantor M.N."/>
            <person name="Hua S.X."/>
        </authorList>
    </citation>
    <scope>NUCLEOTIDE SEQUENCE [LARGE SCALE GENOMIC DNA]</scope>
    <source>
        <strain evidence="3 4">LaAM-08-1</strain>
    </source>
</reference>
<dbReference type="EMBL" id="KN838622">
    <property type="protein sequence ID" value="KIK00610.1"/>
    <property type="molecule type" value="Genomic_DNA"/>
</dbReference>
<accession>A0A0C9WQK6</accession>
<keyword evidence="1" id="KW-1133">Transmembrane helix</keyword>
<dbReference type="Proteomes" id="UP000054477">
    <property type="component" value="Unassembled WGS sequence"/>
</dbReference>
<dbReference type="HOGENOM" id="CLU_035509_11_0_1"/>
<evidence type="ECO:0000313" key="3">
    <source>
        <dbReference type="EMBL" id="KIK00610.1"/>
    </source>
</evidence>
<keyword evidence="4" id="KW-1185">Reference proteome</keyword>
<dbReference type="AlphaFoldDB" id="A0A0C9WQK6"/>
<keyword evidence="1" id="KW-0472">Membrane</keyword>
<organism evidence="3 4">
    <name type="scientific">Laccaria amethystina LaAM-08-1</name>
    <dbReference type="NCBI Taxonomy" id="1095629"/>
    <lineage>
        <taxon>Eukaryota</taxon>
        <taxon>Fungi</taxon>
        <taxon>Dikarya</taxon>
        <taxon>Basidiomycota</taxon>
        <taxon>Agaricomycotina</taxon>
        <taxon>Agaricomycetes</taxon>
        <taxon>Agaricomycetidae</taxon>
        <taxon>Agaricales</taxon>
        <taxon>Agaricineae</taxon>
        <taxon>Hydnangiaceae</taxon>
        <taxon>Laccaria</taxon>
    </lineage>
</organism>
<dbReference type="OrthoDB" id="3341843at2759"/>
<sequence length="323" mass="36272">MVTAFTPFAPTVSLTICLQISAADAPALYYLQVEGWVMGASLTVLAYDYLCTFKQEVDYVWASPWAPALPLFYLNRYLPFIDQVILLRRLALKPLHVVPFYRITFKACLIQDSLAICFFNIGSIISQSWCDLFIKRVGFIQIVNSHYYTPYDSPLDFPTIGCPVRRASHAISGLYITIFLVEILIVILTAIKALSHVKQSRSSWVKQLYRDGIGLFFCVCMLCITFVNIVVPLGLPLNLKGIFTIPQRVLHSIFCNRVMLQILKYRAESPPPLTPNNHGSRSRSGHASTLEVFTSLQPNTSFTTADEVELDSASILEREGCIG</sequence>
<feature type="transmembrane region" description="Helical" evidence="1">
    <location>
        <begin position="212"/>
        <end position="235"/>
    </location>
</feature>
<evidence type="ECO:0000256" key="1">
    <source>
        <dbReference type="SAM" id="Phobius"/>
    </source>
</evidence>
<evidence type="ECO:0000259" key="2">
    <source>
        <dbReference type="Pfam" id="PF20151"/>
    </source>
</evidence>
<keyword evidence="1" id="KW-0812">Transmembrane</keyword>
<reference evidence="4" key="2">
    <citation type="submission" date="2015-01" db="EMBL/GenBank/DDBJ databases">
        <title>Evolutionary Origins and Diversification of the Mycorrhizal Mutualists.</title>
        <authorList>
            <consortium name="DOE Joint Genome Institute"/>
            <consortium name="Mycorrhizal Genomics Consortium"/>
            <person name="Kohler A."/>
            <person name="Kuo A."/>
            <person name="Nagy L.G."/>
            <person name="Floudas D."/>
            <person name="Copeland A."/>
            <person name="Barry K.W."/>
            <person name="Cichocki N."/>
            <person name="Veneault-Fourrey C."/>
            <person name="LaButti K."/>
            <person name="Lindquist E.A."/>
            <person name="Lipzen A."/>
            <person name="Lundell T."/>
            <person name="Morin E."/>
            <person name="Murat C."/>
            <person name="Riley R."/>
            <person name="Ohm R."/>
            <person name="Sun H."/>
            <person name="Tunlid A."/>
            <person name="Henrissat B."/>
            <person name="Grigoriev I.V."/>
            <person name="Hibbett D.S."/>
            <person name="Martin F."/>
        </authorList>
    </citation>
    <scope>NUCLEOTIDE SEQUENCE [LARGE SCALE GENOMIC DNA]</scope>
    <source>
        <strain evidence="4">LaAM-08-1</strain>
    </source>
</reference>
<dbReference type="Pfam" id="PF20151">
    <property type="entry name" value="DUF6533"/>
    <property type="match status" value="1"/>
</dbReference>